<organism evidence="3 4">
    <name type="scientific">Xylella fastidiosa subsp. multiplex</name>
    <dbReference type="NCBI Taxonomy" id="644357"/>
    <lineage>
        <taxon>Bacteria</taxon>
        <taxon>Pseudomonadati</taxon>
        <taxon>Pseudomonadota</taxon>
        <taxon>Gammaproteobacteria</taxon>
        <taxon>Lysobacterales</taxon>
        <taxon>Lysobacteraceae</taxon>
        <taxon>Xylella</taxon>
    </lineage>
</organism>
<dbReference type="PANTHER" id="PTHR34039:SF1">
    <property type="entry name" value="UPF0102 PROTEIN YRAN"/>
    <property type="match status" value="1"/>
</dbReference>
<dbReference type="RefSeq" id="WP_154128534.1">
    <property type="nucleotide sequence ID" value="NZ_CP136966.1"/>
</dbReference>
<proteinExistence type="inferred from homology"/>
<dbReference type="AlphaFoldDB" id="A0A9Q4MJR9"/>
<gene>
    <name evidence="3" type="ORF">FG476_11425</name>
</gene>
<dbReference type="InterPro" id="IPR011856">
    <property type="entry name" value="tRNA_endonuc-like_dom_sf"/>
</dbReference>
<dbReference type="InterPro" id="IPR003509">
    <property type="entry name" value="UPF0102_YraN-like"/>
</dbReference>
<evidence type="ECO:0000256" key="1">
    <source>
        <dbReference type="ARBA" id="ARBA00006738"/>
    </source>
</evidence>
<dbReference type="InterPro" id="IPR011335">
    <property type="entry name" value="Restrct_endonuc-II-like"/>
</dbReference>
<dbReference type="PANTHER" id="PTHR34039">
    <property type="entry name" value="UPF0102 PROTEIN YRAN"/>
    <property type="match status" value="1"/>
</dbReference>
<dbReference type="NCBIfam" id="TIGR00252">
    <property type="entry name" value="YraN family protein"/>
    <property type="match status" value="1"/>
</dbReference>
<dbReference type="NCBIfam" id="NF009150">
    <property type="entry name" value="PRK12497.1-3"/>
    <property type="match status" value="1"/>
</dbReference>
<dbReference type="GO" id="GO:0003676">
    <property type="term" value="F:nucleic acid binding"/>
    <property type="evidence" value="ECO:0007669"/>
    <property type="project" value="InterPro"/>
</dbReference>
<evidence type="ECO:0000256" key="2">
    <source>
        <dbReference type="HAMAP-Rule" id="MF_00048"/>
    </source>
</evidence>
<evidence type="ECO:0000313" key="3">
    <source>
        <dbReference type="EMBL" id="MRU24638.1"/>
    </source>
</evidence>
<name>A0A9Q4MJR9_XYLFS</name>
<dbReference type="SUPFAM" id="SSF52980">
    <property type="entry name" value="Restriction endonuclease-like"/>
    <property type="match status" value="1"/>
</dbReference>
<dbReference type="Proteomes" id="UP000474061">
    <property type="component" value="Unassembled WGS sequence"/>
</dbReference>
<reference evidence="3" key="2">
    <citation type="journal article" date="2020" name="Appl. Environ. Microbiol.">
        <title>Multiple intercontinental introductions associated with the emergence of a plant pathogen in Europe.</title>
        <authorList>
            <person name="Landa B.B."/>
            <person name="Castillo A.I."/>
            <person name="Giampetruzzi A."/>
            <person name="Kahn A."/>
            <person name="Roman-Ecija M."/>
            <person name="Velasco-Amo M.P."/>
            <person name="Navas-Cortes J.A."/>
            <person name="Marco-Noales E."/>
            <person name="Barbe S."/>
            <person name="Moralejo E."/>
            <person name="Coletta-Filho H.D."/>
            <person name="Saldarelli P."/>
            <person name="Saponari M."/>
            <person name="Almeida R.P.P."/>
        </authorList>
    </citation>
    <scope>NUCLEOTIDE SEQUENCE</scope>
    <source>
        <strain evidence="3">XYL1981</strain>
    </source>
</reference>
<reference evidence="3" key="1">
    <citation type="submission" date="2019-05" db="EMBL/GenBank/DDBJ databases">
        <authorList>
            <person name="Castillo A."/>
            <person name="Giampetruzzi A."/>
            <person name="Landa B."/>
            <person name="Saponari M."/>
            <person name="Almeida R.P.P."/>
            <person name="Moralejo E."/>
            <person name="Marco-Noales E."/>
            <person name="Velasco-Amo M.P."/>
            <person name="Roman-Ecija M."/>
            <person name="Navarro I."/>
            <person name="Monterde A."/>
            <person name="Barbe S."/>
        </authorList>
    </citation>
    <scope>NUCLEOTIDE SEQUENCE</scope>
    <source>
        <strain evidence="3">XYL1981</strain>
    </source>
</reference>
<protein>
    <recommendedName>
        <fullName evidence="2">UPF0102 protein FG476_11425</fullName>
    </recommendedName>
</protein>
<dbReference type="EMBL" id="VDCJ01000352">
    <property type="protein sequence ID" value="MRU24638.1"/>
    <property type="molecule type" value="Genomic_DNA"/>
</dbReference>
<comment type="caution">
    <text evidence="3">The sequence shown here is derived from an EMBL/GenBank/DDBJ whole genome shotgun (WGS) entry which is preliminary data.</text>
</comment>
<evidence type="ECO:0000313" key="4">
    <source>
        <dbReference type="Proteomes" id="UP000474061"/>
    </source>
</evidence>
<dbReference type="HAMAP" id="MF_00048">
    <property type="entry name" value="UPF0102"/>
    <property type="match status" value="1"/>
</dbReference>
<dbReference type="Gene3D" id="3.40.1350.10">
    <property type="match status" value="1"/>
</dbReference>
<sequence length="121" mass="13943">MLNRRDCGAAVEVAARRHLERAGLRWLASNVCFRGGELDLVMYDVMSVVFVEVRYRQQESHGSAAQSVDRRKCRKLVMAAQLFLQRHPFLAQVPCRFDVVEGAGRPLQLHWIRDAFRLDDC</sequence>
<accession>A0A9Q4MJR9</accession>
<dbReference type="Pfam" id="PF02021">
    <property type="entry name" value="UPF0102"/>
    <property type="match status" value="1"/>
</dbReference>
<comment type="similarity">
    <text evidence="1 2">Belongs to the UPF0102 family.</text>
</comment>